<evidence type="ECO:0000256" key="1">
    <source>
        <dbReference type="ARBA" id="ARBA00004651"/>
    </source>
</evidence>
<evidence type="ECO:0000256" key="4">
    <source>
        <dbReference type="ARBA" id="ARBA00022989"/>
    </source>
</evidence>
<feature type="transmembrane region" description="Helical" evidence="7">
    <location>
        <begin position="83"/>
        <end position="101"/>
    </location>
</feature>
<protein>
    <submittedName>
        <fullName evidence="8">Cytochrome c oxidase assembly protein</fullName>
    </submittedName>
</protein>
<gene>
    <name evidence="8" type="ORF">FJU11_07530</name>
</gene>
<feature type="region of interest" description="Disordered" evidence="6">
    <location>
        <begin position="336"/>
        <end position="363"/>
    </location>
</feature>
<proteinExistence type="predicted"/>
<evidence type="ECO:0000256" key="5">
    <source>
        <dbReference type="ARBA" id="ARBA00023136"/>
    </source>
</evidence>
<feature type="compositionally biased region" description="Polar residues" evidence="6">
    <location>
        <begin position="354"/>
        <end position="363"/>
    </location>
</feature>
<feature type="transmembrane region" description="Helical" evidence="7">
    <location>
        <begin position="148"/>
        <end position="167"/>
    </location>
</feature>
<dbReference type="GO" id="GO:0005886">
    <property type="term" value="C:plasma membrane"/>
    <property type="evidence" value="ECO:0007669"/>
    <property type="project" value="UniProtKB-SubCell"/>
</dbReference>
<dbReference type="InterPro" id="IPR019108">
    <property type="entry name" value="Caa3_assmbl_CtaG-rel"/>
</dbReference>
<feature type="transmembrane region" description="Helical" evidence="7">
    <location>
        <begin position="187"/>
        <end position="211"/>
    </location>
</feature>
<evidence type="ECO:0000256" key="6">
    <source>
        <dbReference type="SAM" id="MobiDB-lite"/>
    </source>
</evidence>
<name>A0A506U8Y4_9HYPH</name>
<keyword evidence="3 7" id="KW-0812">Transmembrane</keyword>
<comment type="caution">
    <text evidence="8">The sequence shown here is derived from an EMBL/GenBank/DDBJ whole genome shotgun (WGS) entry which is preliminary data.</text>
</comment>
<keyword evidence="2" id="KW-1003">Cell membrane</keyword>
<dbReference type="AlphaFoldDB" id="A0A506U8Y4"/>
<evidence type="ECO:0000256" key="2">
    <source>
        <dbReference type="ARBA" id="ARBA00022475"/>
    </source>
</evidence>
<evidence type="ECO:0000313" key="8">
    <source>
        <dbReference type="EMBL" id="TPW29551.1"/>
    </source>
</evidence>
<organism evidence="8 9">
    <name type="scientific">Pararhizobium mangrovi</name>
    <dbReference type="NCBI Taxonomy" id="2590452"/>
    <lineage>
        <taxon>Bacteria</taxon>
        <taxon>Pseudomonadati</taxon>
        <taxon>Pseudomonadota</taxon>
        <taxon>Alphaproteobacteria</taxon>
        <taxon>Hyphomicrobiales</taxon>
        <taxon>Rhizobiaceae</taxon>
        <taxon>Rhizobium/Agrobacterium group</taxon>
        <taxon>Pararhizobium</taxon>
    </lineage>
</organism>
<feature type="region of interest" description="Disordered" evidence="6">
    <location>
        <begin position="1"/>
        <end position="22"/>
    </location>
</feature>
<evidence type="ECO:0000256" key="3">
    <source>
        <dbReference type="ARBA" id="ARBA00022692"/>
    </source>
</evidence>
<feature type="transmembrane region" description="Helical" evidence="7">
    <location>
        <begin position="308"/>
        <end position="329"/>
    </location>
</feature>
<feature type="transmembrane region" description="Helical" evidence="7">
    <location>
        <begin position="49"/>
        <end position="71"/>
    </location>
</feature>
<dbReference type="OrthoDB" id="259025at2"/>
<feature type="compositionally biased region" description="Basic residues" evidence="6">
    <location>
        <begin position="10"/>
        <end position="22"/>
    </location>
</feature>
<comment type="subcellular location">
    <subcellularLocation>
        <location evidence="1">Cell membrane</location>
        <topology evidence="1">Multi-pass membrane protein</topology>
    </subcellularLocation>
</comment>
<dbReference type="Proteomes" id="UP000320314">
    <property type="component" value="Unassembled WGS sequence"/>
</dbReference>
<feature type="transmembrane region" description="Helical" evidence="7">
    <location>
        <begin position="110"/>
        <end position="128"/>
    </location>
</feature>
<feature type="transmembrane region" description="Helical" evidence="7">
    <location>
        <begin position="223"/>
        <end position="243"/>
    </location>
</feature>
<keyword evidence="5 7" id="KW-0472">Membrane</keyword>
<dbReference type="EMBL" id="VHLH01000011">
    <property type="protein sequence ID" value="TPW29551.1"/>
    <property type="molecule type" value="Genomic_DNA"/>
</dbReference>
<evidence type="ECO:0000313" key="9">
    <source>
        <dbReference type="Proteomes" id="UP000320314"/>
    </source>
</evidence>
<evidence type="ECO:0000256" key="7">
    <source>
        <dbReference type="SAM" id="Phobius"/>
    </source>
</evidence>
<sequence length="363" mass="40549">MDGAHGVPGGRHRMRPHLRGRARPADRRLERAFVANVLDIGTAPKRRDILLYGAIFLVGAAFAWFSAFRVADLPFLGPWDFQWSWYLAATLFSFWYGRGLARTPADERPASWRTAVYFVGIGAIYFVLQTRFDYLAQHMFFLNRAQHVVMHHLGPFLIALAWPGPTLARGMPERLVRVASARSVRRILAVVQQPVLAGVLFVGLIVLWLIPSVHFRAMIDPRLYLFMNWTMVLDGILFWCLVLDPRPAPPATCSFAARMMTAVIVMFPQIAIGALIAFATSDVYSFYAWCGRIFPGIGALDDQQFGGLIVWIPAAMMSVVALLLIVNALRLNDERSERQEDGNDDDGTEGVVVSSASWTGGRP</sequence>
<feature type="transmembrane region" description="Helical" evidence="7">
    <location>
        <begin position="255"/>
        <end position="279"/>
    </location>
</feature>
<keyword evidence="4 7" id="KW-1133">Transmembrane helix</keyword>
<accession>A0A506U8Y4</accession>
<dbReference type="Pfam" id="PF09678">
    <property type="entry name" value="Caa3_CtaG"/>
    <property type="match status" value="1"/>
</dbReference>
<keyword evidence="9" id="KW-1185">Reference proteome</keyword>
<reference evidence="8 9" key="1">
    <citation type="submission" date="2019-06" db="EMBL/GenBank/DDBJ databases">
        <authorList>
            <person name="Li M."/>
        </authorList>
    </citation>
    <scope>NUCLEOTIDE SEQUENCE [LARGE SCALE GENOMIC DNA]</scope>
    <source>
        <strain evidence="8 9">BGMRC6574</strain>
    </source>
</reference>